<sequence>MVGPARDEDQTRKVGPGILLPYTQPNFSWEEIRRHKGRMKRALSTTISPEDNSYEEIEYVEDEEEVVEKEEHINHLESGHVQIPHLFVLSLNSIR</sequence>
<accession>A0A1I7WB70</accession>
<keyword evidence="1" id="KW-1185">Reference proteome</keyword>
<dbReference type="Proteomes" id="UP000095283">
    <property type="component" value="Unplaced"/>
</dbReference>
<name>A0A1I7WB70_HETBA</name>
<organism evidence="1 2">
    <name type="scientific">Heterorhabditis bacteriophora</name>
    <name type="common">Entomopathogenic nematode worm</name>
    <dbReference type="NCBI Taxonomy" id="37862"/>
    <lineage>
        <taxon>Eukaryota</taxon>
        <taxon>Metazoa</taxon>
        <taxon>Ecdysozoa</taxon>
        <taxon>Nematoda</taxon>
        <taxon>Chromadorea</taxon>
        <taxon>Rhabditida</taxon>
        <taxon>Rhabditina</taxon>
        <taxon>Rhabditomorpha</taxon>
        <taxon>Strongyloidea</taxon>
        <taxon>Heterorhabditidae</taxon>
        <taxon>Heterorhabditis</taxon>
    </lineage>
</organism>
<evidence type="ECO:0000313" key="1">
    <source>
        <dbReference type="Proteomes" id="UP000095283"/>
    </source>
</evidence>
<protein>
    <submittedName>
        <fullName evidence="2">Uncharacterized protein</fullName>
    </submittedName>
</protein>
<reference evidence="2" key="1">
    <citation type="submission" date="2016-11" db="UniProtKB">
        <authorList>
            <consortium name="WormBaseParasite"/>
        </authorList>
    </citation>
    <scope>IDENTIFICATION</scope>
</reference>
<proteinExistence type="predicted"/>
<dbReference type="AlphaFoldDB" id="A0A1I7WB70"/>
<dbReference type="WBParaSite" id="Hba_01955">
    <property type="protein sequence ID" value="Hba_01955"/>
    <property type="gene ID" value="Hba_01955"/>
</dbReference>
<evidence type="ECO:0000313" key="2">
    <source>
        <dbReference type="WBParaSite" id="Hba_01955"/>
    </source>
</evidence>